<keyword evidence="5" id="KW-1185">Reference proteome</keyword>
<name>A0A6A3IPM9_9STRA</name>
<accession>A0A6A3IPM9</accession>
<dbReference type="EMBL" id="QXFT01003676">
    <property type="protein sequence ID" value="KAE9283577.1"/>
    <property type="molecule type" value="Genomic_DNA"/>
</dbReference>
<evidence type="ECO:0000313" key="4">
    <source>
        <dbReference type="Proteomes" id="UP000429607"/>
    </source>
</evidence>
<evidence type="ECO:0000313" key="3">
    <source>
        <dbReference type="EMBL" id="KAE9283577.1"/>
    </source>
</evidence>
<feature type="compositionally biased region" description="Polar residues" evidence="1">
    <location>
        <begin position="144"/>
        <end position="159"/>
    </location>
</feature>
<gene>
    <name evidence="2" type="ORF">PR001_g23053</name>
    <name evidence="3" type="ORF">PR003_g27093</name>
</gene>
<evidence type="ECO:0008006" key="6">
    <source>
        <dbReference type="Google" id="ProtNLM"/>
    </source>
</evidence>
<sequence>MSKSRGPNFQLDEDKALCQAWLNTSGDGGTGTNQTGDDFYKRVKATFDEELRENDKWVAERNYRPLSNRLSTISHDVSKFVACHAKVSALEPSGCTQTDIEHQAIELYESVKKNGNFRFLQCWYILKDAPKWGAWHARKEAKQTQKTKTSRKNIFSTTR</sequence>
<organism evidence="2 4">
    <name type="scientific">Phytophthora rubi</name>
    <dbReference type="NCBI Taxonomy" id="129364"/>
    <lineage>
        <taxon>Eukaryota</taxon>
        <taxon>Sar</taxon>
        <taxon>Stramenopiles</taxon>
        <taxon>Oomycota</taxon>
        <taxon>Peronosporomycetes</taxon>
        <taxon>Peronosporales</taxon>
        <taxon>Peronosporaceae</taxon>
        <taxon>Phytophthora</taxon>
    </lineage>
</organism>
<evidence type="ECO:0000256" key="1">
    <source>
        <dbReference type="SAM" id="MobiDB-lite"/>
    </source>
</evidence>
<dbReference type="Proteomes" id="UP000434957">
    <property type="component" value="Unassembled WGS sequence"/>
</dbReference>
<feature type="region of interest" description="Disordered" evidence="1">
    <location>
        <begin position="139"/>
        <end position="159"/>
    </location>
</feature>
<dbReference type="AlphaFoldDB" id="A0A6A3IPM9"/>
<dbReference type="Proteomes" id="UP000429607">
    <property type="component" value="Unassembled WGS sequence"/>
</dbReference>
<dbReference type="PANTHER" id="PTHR45125">
    <property type="entry name" value="F21J9.4-RELATED"/>
    <property type="match status" value="1"/>
</dbReference>
<dbReference type="EMBL" id="QXFV01002660">
    <property type="protein sequence ID" value="KAE8984886.1"/>
    <property type="molecule type" value="Genomic_DNA"/>
</dbReference>
<evidence type="ECO:0000313" key="2">
    <source>
        <dbReference type="EMBL" id="KAE8984886.1"/>
    </source>
</evidence>
<protein>
    <recommendedName>
        <fullName evidence="6">No apical meristem-associated C-terminal domain-containing protein</fullName>
    </recommendedName>
</protein>
<reference evidence="2 4" key="1">
    <citation type="submission" date="2018-09" db="EMBL/GenBank/DDBJ databases">
        <title>Genomic investigation of the strawberry pathogen Phytophthora fragariae indicates pathogenicity is determined by transcriptional variation in three key races.</title>
        <authorList>
            <person name="Adams T.M."/>
            <person name="Armitage A.D."/>
            <person name="Sobczyk M.K."/>
            <person name="Bates H.J."/>
            <person name="Dunwell J.M."/>
            <person name="Nellist C.F."/>
            <person name="Harrison R.J."/>
        </authorList>
    </citation>
    <scope>NUCLEOTIDE SEQUENCE [LARGE SCALE GENOMIC DNA]</scope>
    <source>
        <strain evidence="2 4">SCRP249</strain>
        <strain evidence="3 5">SCRP333</strain>
    </source>
</reference>
<evidence type="ECO:0000313" key="5">
    <source>
        <dbReference type="Proteomes" id="UP000434957"/>
    </source>
</evidence>
<comment type="caution">
    <text evidence="2">The sequence shown here is derived from an EMBL/GenBank/DDBJ whole genome shotgun (WGS) entry which is preliminary data.</text>
</comment>
<proteinExistence type="predicted"/>